<sequence length="103" mass="10606">MRVAAIGALLALASCADVQDELARDAAKRTVRPALAENFPGVPLEPASDCVINNASANELTRLALAAGQPAVSPQTSALVVEIATRPETIRCLATDGLAPFLL</sequence>
<dbReference type="AlphaFoldDB" id="A0A2W7QDL2"/>
<keyword evidence="2" id="KW-1185">Reference proteome</keyword>
<comment type="caution">
    <text evidence="1">The sequence shown here is derived from an EMBL/GenBank/DDBJ whole genome shotgun (WGS) entry which is preliminary data.</text>
</comment>
<gene>
    <name evidence="1" type="ORF">LY56_00831</name>
</gene>
<protein>
    <recommendedName>
        <fullName evidence="3">Succinate dehydrogenase</fullName>
    </recommendedName>
</protein>
<proteinExistence type="predicted"/>
<reference evidence="1 2" key="1">
    <citation type="submission" date="2018-06" db="EMBL/GenBank/DDBJ databases">
        <title>Genomic Encyclopedia of Archaeal and Bacterial Type Strains, Phase II (KMG-II): from individual species to whole genera.</title>
        <authorList>
            <person name="Goeker M."/>
        </authorList>
    </citation>
    <scope>NUCLEOTIDE SEQUENCE [LARGE SCALE GENOMIC DNA]</scope>
    <source>
        <strain evidence="1 2">DSM 13087</strain>
    </source>
</reference>
<evidence type="ECO:0008006" key="3">
    <source>
        <dbReference type="Google" id="ProtNLM"/>
    </source>
</evidence>
<accession>A0A2W7QDL2</accession>
<evidence type="ECO:0000313" key="1">
    <source>
        <dbReference type="EMBL" id="PZX46628.1"/>
    </source>
</evidence>
<dbReference type="Proteomes" id="UP000249364">
    <property type="component" value="Unassembled WGS sequence"/>
</dbReference>
<dbReference type="OrthoDB" id="7867642at2"/>
<evidence type="ECO:0000313" key="2">
    <source>
        <dbReference type="Proteomes" id="UP000249364"/>
    </source>
</evidence>
<dbReference type="STRING" id="121821.GCA_001870675_03018"/>
<name>A0A2W7QDL2_9RHOB</name>
<organism evidence="1 2">
    <name type="scientific">Roseinatronobacter thiooxidans</name>
    <dbReference type="NCBI Taxonomy" id="121821"/>
    <lineage>
        <taxon>Bacteria</taxon>
        <taxon>Pseudomonadati</taxon>
        <taxon>Pseudomonadota</taxon>
        <taxon>Alphaproteobacteria</taxon>
        <taxon>Rhodobacterales</taxon>
        <taxon>Paracoccaceae</taxon>
        <taxon>Roseinatronobacter</taxon>
    </lineage>
</organism>
<dbReference type="RefSeq" id="WP_071470794.1">
    <property type="nucleotide sequence ID" value="NZ_MEHT01000045.1"/>
</dbReference>
<dbReference type="PROSITE" id="PS51257">
    <property type="entry name" value="PROKAR_LIPOPROTEIN"/>
    <property type="match status" value="1"/>
</dbReference>
<dbReference type="EMBL" id="QKZQ01000003">
    <property type="protein sequence ID" value="PZX46628.1"/>
    <property type="molecule type" value="Genomic_DNA"/>
</dbReference>